<dbReference type="Proteomes" id="UP000198417">
    <property type="component" value="Unassembled WGS sequence"/>
</dbReference>
<gene>
    <name evidence="1" type="ORF">SAMN06265370_1042</name>
</gene>
<protein>
    <submittedName>
        <fullName evidence="1">Uncharacterized protein</fullName>
    </submittedName>
</protein>
<dbReference type="AlphaFoldDB" id="A0A238W031"/>
<keyword evidence="2" id="KW-1185">Reference proteome</keyword>
<evidence type="ECO:0000313" key="2">
    <source>
        <dbReference type="Proteomes" id="UP000198417"/>
    </source>
</evidence>
<name>A0A238W031_9RHOB</name>
<reference evidence="1 2" key="1">
    <citation type="submission" date="2017-06" db="EMBL/GenBank/DDBJ databases">
        <authorList>
            <person name="Kim H.J."/>
            <person name="Triplett B.A."/>
        </authorList>
    </citation>
    <scope>NUCLEOTIDE SEQUENCE [LARGE SCALE GENOMIC DNA]</scope>
    <source>
        <strain evidence="1 2">DSM 29052</strain>
    </source>
</reference>
<proteinExistence type="predicted"/>
<organism evidence="1 2">
    <name type="scientific">Puniceibacterium sediminis</name>
    <dbReference type="NCBI Taxonomy" id="1608407"/>
    <lineage>
        <taxon>Bacteria</taxon>
        <taxon>Pseudomonadati</taxon>
        <taxon>Pseudomonadota</taxon>
        <taxon>Alphaproteobacteria</taxon>
        <taxon>Rhodobacterales</taxon>
        <taxon>Paracoccaceae</taxon>
        <taxon>Puniceibacterium</taxon>
    </lineage>
</organism>
<dbReference type="EMBL" id="FZNN01000004">
    <property type="protein sequence ID" value="SNR39714.1"/>
    <property type="molecule type" value="Genomic_DNA"/>
</dbReference>
<sequence length="269" mass="30459">MTEGPCIDVWDLGTFDEDLRLILDERADLIRDYFLRERVVFETYDLAQGIDRPSFRPPNRLAPDFIRLNENLIAPMEERRMRAFHYTRMTDFEVTQILENGIQLSTPESLRHRIGALVRIGALALEDAEMMESESPFHTQMHARCGKFWMASHPIPIENSGVDRLLEYWGGEVASFHLTDEDLLERLAMIGQPRVIEISVPLSATKHSISAAQAVVATFGRSLGCPADPREFDLYIEAVLPAEAILSVHTIGDVGFKILGKTYQPGFMP</sequence>
<evidence type="ECO:0000313" key="1">
    <source>
        <dbReference type="EMBL" id="SNR39714.1"/>
    </source>
</evidence>
<dbReference type="OrthoDB" id="9801870at2"/>
<accession>A0A238W031</accession>
<dbReference type="RefSeq" id="WP_089269580.1">
    <property type="nucleotide sequence ID" value="NZ_FZNN01000004.1"/>
</dbReference>